<dbReference type="EMBL" id="GEGO01006595">
    <property type="protein sequence ID" value="JAR88809.1"/>
    <property type="molecule type" value="Transcribed_RNA"/>
</dbReference>
<dbReference type="Gene3D" id="2.10.50.10">
    <property type="entry name" value="Tumor Necrosis Factor Receptor, subunit A, domain 2"/>
    <property type="match status" value="4"/>
</dbReference>
<comment type="caution">
    <text evidence="3">Lacks conserved residue(s) required for the propagation of feature annotation.</text>
</comment>
<protein>
    <submittedName>
        <fullName evidence="9">Putative tyrosine kinase eph ephrin receptor family</fullName>
    </submittedName>
</protein>
<dbReference type="Pfam" id="PF00084">
    <property type="entry name" value="Sushi"/>
    <property type="match status" value="3"/>
</dbReference>
<feature type="signal peptide" evidence="5">
    <location>
        <begin position="1"/>
        <end position="25"/>
    </location>
</feature>
<dbReference type="GO" id="GO:0032991">
    <property type="term" value="C:protein-containing complex"/>
    <property type="evidence" value="ECO:0007669"/>
    <property type="project" value="UniProtKB-ARBA"/>
</dbReference>
<feature type="disulfide bond" evidence="3">
    <location>
        <begin position="346"/>
        <end position="389"/>
    </location>
</feature>
<dbReference type="PROSITE" id="PS50234">
    <property type="entry name" value="VWFA"/>
    <property type="match status" value="1"/>
</dbReference>
<dbReference type="InterPro" id="IPR036465">
    <property type="entry name" value="vWFA_dom_sf"/>
</dbReference>
<proteinExistence type="predicted"/>
<dbReference type="SMART" id="SM01411">
    <property type="entry name" value="Ephrin_rec_like"/>
    <property type="match status" value="4"/>
</dbReference>
<dbReference type="InterPro" id="IPR000436">
    <property type="entry name" value="Sushi_SCR_CCP_dom"/>
</dbReference>
<dbReference type="GO" id="GO:0016301">
    <property type="term" value="F:kinase activity"/>
    <property type="evidence" value="ECO:0007669"/>
    <property type="project" value="UniProtKB-KW"/>
</dbReference>
<feature type="chain" id="PRO_5007542252" evidence="5">
    <location>
        <begin position="26"/>
        <end position="1127"/>
    </location>
</feature>
<dbReference type="SMART" id="SM00327">
    <property type="entry name" value="VWA"/>
    <property type="match status" value="1"/>
</dbReference>
<dbReference type="Pfam" id="PF07699">
    <property type="entry name" value="Ephrin_rec_like"/>
    <property type="match status" value="4"/>
</dbReference>
<dbReference type="SMART" id="SM00032">
    <property type="entry name" value="CCP"/>
    <property type="match status" value="4"/>
</dbReference>
<feature type="domain" description="HYR" evidence="7">
    <location>
        <begin position="531"/>
        <end position="614"/>
    </location>
</feature>
<keyword evidence="3" id="KW-0768">Sushi</keyword>
<dbReference type="AlphaFoldDB" id="A0A147BDH3"/>
<keyword evidence="9" id="KW-0808">Transferase</keyword>
<dbReference type="SUPFAM" id="SSF53300">
    <property type="entry name" value="vWA-like"/>
    <property type="match status" value="1"/>
</dbReference>
<dbReference type="FunFam" id="2.10.50.10:FF:000018">
    <property type="entry name" value="Sushi, von Willebrand factor type A, EGF and pentraxin domain-containing 1"/>
    <property type="match status" value="1"/>
</dbReference>
<sequence>MSGALVMFVKGYIFISACLCASSYALQENHVQVEEPHGNVFEWRGIERNNTDLVFLLDRSGSVGQAGFEVETGFVHAFLKNFDVAPNTTRVAVISFSEDAVVHADFLKDPGNKCHLSRKMQDVHSANQGATNTGAGLQAAWEVFQRSRPTAKKLLILVTDGMATMGPDPVKKAEELKHMGVDIFVFGIGRMLKEHLEQLASTPANVSECESFSAFQKTFDEGGTGNRWSLDDNPRNCDHLCRSPYRGQPDDPGCCDKNAICGCSMATGTSNCLCGPGFEGTGLEGLCKACNPGTYKEEHDDKTRCRSCPRNSTTAHEGSRSIKDCVCKKAHVGDPTAGKPCVPVTCPPLQPPEHGSIIDECSTAYKSECEFDCDEGFELIEQESGVRICQEDGTWSGATVVCVPKQCDEPPVPENGYVIGCDGDRAVGTTCTYRCNPGYRLVGESTTVCTAYKTWTETGVACNPVECPPPPSPAYAARLGDFRLSRPYLYKDWIKPQCLSGFELRGPPVIMCEANGQWAGPDNQSALFSCVDKEKPQIQCPQDEVRLAEARRSYATIAWKQPEVKDNSGEVPFIQKMPETITSPWRFPIGRTVIRFMATDAAGLSAECGFTVTVLDEEKPLVTSCPQDIHVNTTDLKVEVSWGEPLFEDNSGYVFVKQSHRPGSEFTQGSTKITYTGTDGSRNTERCVFNVIVSKSECPYHPPPENGALSCDSWLHGEFCQPFCNERFDFLGEPAEEYICDKDRTWQTVPAGLPVPWPDCAATTEPLEHRRLFRAHYYTGDCREAHVQEAIRRAFRDNYYMRVQKTVLCGSGALCKLDNVRVRCGRTGDANQPPGGTVTVRHRRSLDTPVADEPNSVAELDAEFFLVLGANNITATNDTEELSSAADEVLESIGEIEDSVLDEVMTGENVLVKMDLIDFAVGDTHVICAEGQALNGNECTICPSGTFHDMEKDLCSPCPMGTYQDEDGRTSCKSCPNGTSTEAPKRKSLDDCQPPCAPGTYSSTGLGPCMACPHGTFQDKTQQTFCQFCPQGSTTEGIGSLVKDNCKRYCQPGSSSETGLEPCQLCPRGFYQTTQGQKTCQECRVPTTTLQEGSKSSFDCILVDHCSSAPCSNGTCRNTQHGFLCEP</sequence>
<dbReference type="Pfam" id="PF00092">
    <property type="entry name" value="VWA"/>
    <property type="match status" value="1"/>
</dbReference>
<dbReference type="InterPro" id="IPR002035">
    <property type="entry name" value="VWF_A"/>
</dbReference>
<dbReference type="PANTHER" id="PTHR46343:SF2">
    <property type="entry name" value="SUSHI_VON WILLEBRAND FACTOR TYPE A_EGF_PENTRAXIN DOMAIN-CONTAINING 1"/>
    <property type="match status" value="1"/>
</dbReference>
<feature type="domain" description="VWFA" evidence="6">
    <location>
        <begin position="52"/>
        <end position="222"/>
    </location>
</feature>
<dbReference type="InterPro" id="IPR009030">
    <property type="entry name" value="Growth_fac_rcpt_cys_sf"/>
</dbReference>
<dbReference type="Pfam" id="PF02494">
    <property type="entry name" value="HYR"/>
    <property type="match status" value="2"/>
</dbReference>
<dbReference type="InterPro" id="IPR035976">
    <property type="entry name" value="Sushi/SCR/CCP_sf"/>
</dbReference>
<keyword evidence="9" id="KW-0418">Kinase</keyword>
<evidence type="ECO:0000259" key="6">
    <source>
        <dbReference type="PROSITE" id="PS50234"/>
    </source>
</evidence>
<dbReference type="InterPro" id="IPR003410">
    <property type="entry name" value="HYR_dom"/>
</dbReference>
<dbReference type="CDD" id="cd00033">
    <property type="entry name" value="CCP"/>
    <property type="match status" value="2"/>
</dbReference>
<feature type="domain" description="Sushi" evidence="8">
    <location>
        <begin position="405"/>
        <end position="464"/>
    </location>
</feature>
<dbReference type="PROSITE" id="PS50825">
    <property type="entry name" value="HYR"/>
    <property type="match status" value="2"/>
</dbReference>
<dbReference type="SUPFAM" id="SSF57184">
    <property type="entry name" value="Growth factor receptor domain"/>
    <property type="match status" value="1"/>
</dbReference>
<feature type="compositionally biased region" description="Polar residues" evidence="4">
    <location>
        <begin position="971"/>
        <end position="982"/>
    </location>
</feature>
<keyword evidence="1" id="KW-0677">Repeat</keyword>
<dbReference type="CDD" id="cd01450">
    <property type="entry name" value="vWFA_subfamily_ECM"/>
    <property type="match status" value="1"/>
</dbReference>
<dbReference type="Gene3D" id="2.10.70.10">
    <property type="entry name" value="Complement Module, domain 1"/>
    <property type="match status" value="4"/>
</dbReference>
<dbReference type="InterPro" id="IPR043555">
    <property type="entry name" value="SRPX-like"/>
</dbReference>
<dbReference type="PROSITE" id="PS50923">
    <property type="entry name" value="SUSHI"/>
    <property type="match status" value="3"/>
</dbReference>
<name>A0A147BDH3_IXORI</name>
<feature type="domain" description="HYR" evidence="7">
    <location>
        <begin position="615"/>
        <end position="695"/>
    </location>
</feature>
<keyword evidence="2 3" id="KW-1015">Disulfide bond</keyword>
<evidence type="ECO:0000256" key="4">
    <source>
        <dbReference type="SAM" id="MobiDB-lite"/>
    </source>
</evidence>
<feature type="disulfide bond" evidence="3">
    <location>
        <begin position="435"/>
        <end position="462"/>
    </location>
</feature>
<organism evidence="9">
    <name type="scientific">Ixodes ricinus</name>
    <name type="common">Common tick</name>
    <name type="synonym">Acarus ricinus</name>
    <dbReference type="NCBI Taxonomy" id="34613"/>
    <lineage>
        <taxon>Eukaryota</taxon>
        <taxon>Metazoa</taxon>
        <taxon>Ecdysozoa</taxon>
        <taxon>Arthropoda</taxon>
        <taxon>Chelicerata</taxon>
        <taxon>Arachnida</taxon>
        <taxon>Acari</taxon>
        <taxon>Parasitiformes</taxon>
        <taxon>Ixodida</taxon>
        <taxon>Ixodoidea</taxon>
        <taxon>Ixodidae</taxon>
        <taxon>Ixodinae</taxon>
        <taxon>Ixodes</taxon>
    </lineage>
</organism>
<evidence type="ECO:0000256" key="1">
    <source>
        <dbReference type="ARBA" id="ARBA00022737"/>
    </source>
</evidence>
<dbReference type="InterPro" id="IPR011641">
    <property type="entry name" value="Tyr-kin_ephrin_A/B_rcpt-like"/>
</dbReference>
<evidence type="ECO:0000256" key="5">
    <source>
        <dbReference type="SAM" id="SignalP"/>
    </source>
</evidence>
<accession>A0A147BDH3</accession>
<feature type="region of interest" description="Disordered" evidence="4">
    <location>
        <begin position="969"/>
        <end position="990"/>
    </location>
</feature>
<keyword evidence="9" id="KW-0675">Receptor</keyword>
<dbReference type="SUPFAM" id="SSF57535">
    <property type="entry name" value="Complement control module/SCR domain"/>
    <property type="match status" value="4"/>
</dbReference>
<dbReference type="PANTHER" id="PTHR46343">
    <property type="entry name" value="HYR DOMAIN-CONTAINING PROTEIN"/>
    <property type="match status" value="1"/>
</dbReference>
<evidence type="ECO:0000256" key="2">
    <source>
        <dbReference type="ARBA" id="ARBA00023157"/>
    </source>
</evidence>
<keyword evidence="5" id="KW-0732">Signal</keyword>
<reference evidence="9" key="1">
    <citation type="journal article" date="2018" name="PLoS Negl. Trop. Dis.">
        <title>Sialome diversity of ticks revealed by RNAseq of single tick salivary glands.</title>
        <authorList>
            <person name="Perner J."/>
            <person name="Kropackova S."/>
            <person name="Kopacek P."/>
            <person name="Ribeiro J.M."/>
        </authorList>
    </citation>
    <scope>NUCLEOTIDE SEQUENCE</scope>
    <source>
        <strain evidence="9">Siblings of single egg batch collected in Ceske Budejovice</strain>
        <tissue evidence="9">Salivary glands</tissue>
    </source>
</reference>
<evidence type="ECO:0000259" key="8">
    <source>
        <dbReference type="PROSITE" id="PS50923"/>
    </source>
</evidence>
<feature type="domain" description="Sushi" evidence="8">
    <location>
        <begin position="344"/>
        <end position="404"/>
    </location>
</feature>
<evidence type="ECO:0000313" key="9">
    <source>
        <dbReference type="EMBL" id="JAR88809.1"/>
    </source>
</evidence>
<evidence type="ECO:0000256" key="3">
    <source>
        <dbReference type="PROSITE-ProRule" id="PRU00302"/>
    </source>
</evidence>
<dbReference type="PRINTS" id="PR00453">
    <property type="entry name" value="VWFADOMAIN"/>
</dbReference>
<feature type="domain" description="Sushi" evidence="8">
    <location>
        <begin position="465"/>
        <end position="532"/>
    </location>
</feature>
<evidence type="ECO:0000259" key="7">
    <source>
        <dbReference type="PROSITE" id="PS50825"/>
    </source>
</evidence>
<dbReference type="Gene3D" id="3.40.50.410">
    <property type="entry name" value="von Willebrand factor, type A domain"/>
    <property type="match status" value="1"/>
</dbReference>